<evidence type="ECO:0000313" key="1">
    <source>
        <dbReference type="EMBL" id="EMO59724.1"/>
    </source>
</evidence>
<sequence>MTPHYHTPDRVRIAFQAFELAHGYRPNREEQIAILRAEGFDPETIAFFREAASAAPRHTQEVA</sequence>
<dbReference type="EMBL" id="AKWE02000017">
    <property type="protein sequence ID" value="EMO59724.1"/>
    <property type="molecule type" value="Genomic_DNA"/>
</dbReference>
<name>M6W3B6_9LEPT</name>
<evidence type="ECO:0000313" key="2">
    <source>
        <dbReference type="Proteomes" id="UP000012149"/>
    </source>
</evidence>
<accession>M6W3B6</accession>
<comment type="caution">
    <text evidence="1">The sequence shown here is derived from an EMBL/GenBank/DDBJ whole genome shotgun (WGS) entry which is preliminary data.</text>
</comment>
<organism evidence="1 2">
    <name type="scientific">Leptospira santarosai str. CBC1416</name>
    <dbReference type="NCBI Taxonomy" id="1193059"/>
    <lineage>
        <taxon>Bacteria</taxon>
        <taxon>Pseudomonadati</taxon>
        <taxon>Spirochaetota</taxon>
        <taxon>Spirochaetia</taxon>
        <taxon>Leptospirales</taxon>
        <taxon>Leptospiraceae</taxon>
        <taxon>Leptospira</taxon>
    </lineage>
</organism>
<proteinExistence type="predicted"/>
<protein>
    <submittedName>
        <fullName evidence="1">Uncharacterized protein</fullName>
    </submittedName>
</protein>
<dbReference type="Proteomes" id="UP000012149">
    <property type="component" value="Unassembled WGS sequence"/>
</dbReference>
<dbReference type="AlphaFoldDB" id="M6W3B6"/>
<reference evidence="1 2" key="1">
    <citation type="submission" date="2013-01" db="EMBL/GenBank/DDBJ databases">
        <authorList>
            <person name="Harkins D.M."/>
            <person name="Durkin A.S."/>
            <person name="Brinkac L.M."/>
            <person name="Haft D.H."/>
            <person name="Selengut J.D."/>
            <person name="Sanka R."/>
            <person name="DePew J."/>
            <person name="Purushe J."/>
            <person name="Matthias M.A."/>
            <person name="Vinetz J.M."/>
            <person name="Sutton G.G."/>
            <person name="Nierman W.C."/>
            <person name="Fouts D.E."/>
        </authorList>
    </citation>
    <scope>NUCLEOTIDE SEQUENCE [LARGE SCALE GENOMIC DNA]</scope>
    <source>
        <strain evidence="1 2">CBC1416</strain>
    </source>
</reference>
<gene>
    <name evidence="1" type="ORF">LEP1GSC161_0273</name>
</gene>